<dbReference type="PRINTS" id="PR00773">
    <property type="entry name" value="GRPEPROTEIN"/>
</dbReference>
<dbReference type="AlphaFoldDB" id="U4R4H9"/>
<dbReference type="Gene3D" id="2.30.22.10">
    <property type="entry name" value="Head domain of nucleotide exchange factor GrpE"/>
    <property type="match status" value="1"/>
</dbReference>
<evidence type="ECO:0000256" key="5">
    <source>
        <dbReference type="ARBA" id="ARBA00023016"/>
    </source>
</evidence>
<evidence type="ECO:0000256" key="11">
    <source>
        <dbReference type="RuleBase" id="RU000639"/>
    </source>
</evidence>
<feature type="region of interest" description="Disordered" evidence="13">
    <location>
        <begin position="1"/>
        <end position="42"/>
    </location>
</feature>
<name>U4R4H9_9FIRM</name>
<comment type="function">
    <text evidence="7 10 11">Participates actively in the response to hyperosmotic and heat shock by preventing the aggregation of stress-denatured proteins, in association with DnaK and GrpE. It is the nucleotide exchange factor for DnaK and may function as a thermosensor. Unfolded proteins bind initially to DnaJ; upon interaction with the DnaJ-bound protein, DnaK hydrolyzes its bound ATP, resulting in the formation of a stable complex. GrpE releases ADP from DnaK; ATP binding to DnaK triggers the release of the substrate protein, thus completing the reaction cycle. Several rounds of ATP-dependent interactions between DnaJ, DnaK and GrpE are required for fully efficient folding.</text>
</comment>
<evidence type="ECO:0000313" key="14">
    <source>
        <dbReference type="EMBL" id="EPR13288.1"/>
    </source>
</evidence>
<evidence type="ECO:0000256" key="6">
    <source>
        <dbReference type="ARBA" id="ARBA00023186"/>
    </source>
</evidence>
<gene>
    <name evidence="10" type="primary">grpE</name>
    <name evidence="14" type="ORF">L323_05245</name>
</gene>
<proteinExistence type="inferred from homology"/>
<feature type="compositionally biased region" description="Basic and acidic residues" evidence="13">
    <location>
        <begin position="1"/>
        <end position="24"/>
    </location>
</feature>
<dbReference type="InterPro" id="IPR000740">
    <property type="entry name" value="GrpE"/>
</dbReference>
<dbReference type="GO" id="GO:0000774">
    <property type="term" value="F:adenyl-nucleotide exchange factor activity"/>
    <property type="evidence" value="ECO:0007669"/>
    <property type="project" value="InterPro"/>
</dbReference>
<keyword evidence="5 10" id="KW-0346">Stress response</keyword>
<dbReference type="FunFam" id="2.30.22.10:FF:000001">
    <property type="entry name" value="Protein GrpE"/>
    <property type="match status" value="1"/>
</dbReference>
<dbReference type="PANTHER" id="PTHR21237">
    <property type="entry name" value="GRPE PROTEIN"/>
    <property type="match status" value="1"/>
</dbReference>
<dbReference type="InterPro" id="IPR009012">
    <property type="entry name" value="GrpE_head"/>
</dbReference>
<evidence type="ECO:0000256" key="9">
    <source>
        <dbReference type="ARBA" id="ARBA00076414"/>
    </source>
</evidence>
<evidence type="ECO:0000256" key="7">
    <source>
        <dbReference type="ARBA" id="ARBA00053401"/>
    </source>
</evidence>
<evidence type="ECO:0000313" key="15">
    <source>
        <dbReference type="Proteomes" id="UP000016860"/>
    </source>
</evidence>
<dbReference type="EMBL" id="ATAY01000020">
    <property type="protein sequence ID" value="EPR13288.1"/>
    <property type="molecule type" value="Genomic_DNA"/>
</dbReference>
<accession>U4R4H9</accession>
<dbReference type="HAMAP" id="MF_01151">
    <property type="entry name" value="GrpE"/>
    <property type="match status" value="1"/>
</dbReference>
<comment type="similarity">
    <text evidence="2 10 12">Belongs to the GrpE family.</text>
</comment>
<protein>
    <recommendedName>
        <fullName evidence="8 10">Protein GrpE</fullName>
    </recommendedName>
    <alternativeName>
        <fullName evidence="9 10">HSP-70 cofactor</fullName>
    </alternativeName>
</protein>
<comment type="caution">
    <text evidence="14">The sequence shown here is derived from an EMBL/GenBank/DDBJ whole genome shotgun (WGS) entry which is preliminary data.</text>
</comment>
<dbReference type="RefSeq" id="WP_020814640.1">
    <property type="nucleotide sequence ID" value="NZ_ATAY01000020.1"/>
</dbReference>
<comment type="subunit">
    <text evidence="3 10">Homodimer.</text>
</comment>
<evidence type="ECO:0000256" key="2">
    <source>
        <dbReference type="ARBA" id="ARBA00009054"/>
    </source>
</evidence>
<dbReference type="CDD" id="cd00446">
    <property type="entry name" value="GrpE"/>
    <property type="match status" value="1"/>
</dbReference>
<dbReference type="GO" id="GO:0051082">
    <property type="term" value="F:unfolded protein binding"/>
    <property type="evidence" value="ECO:0007669"/>
    <property type="project" value="TreeGrafter"/>
</dbReference>
<dbReference type="InterPro" id="IPR013805">
    <property type="entry name" value="GrpE_CC"/>
</dbReference>
<dbReference type="Proteomes" id="UP000016860">
    <property type="component" value="Unassembled WGS sequence"/>
</dbReference>
<dbReference type="PATRIC" id="fig|1330534.3.peg.1052"/>
<dbReference type="Gene3D" id="3.90.20.20">
    <property type="match status" value="1"/>
</dbReference>
<dbReference type="GO" id="GO:0051087">
    <property type="term" value="F:protein-folding chaperone binding"/>
    <property type="evidence" value="ECO:0007669"/>
    <property type="project" value="InterPro"/>
</dbReference>
<evidence type="ECO:0000256" key="10">
    <source>
        <dbReference type="HAMAP-Rule" id="MF_01151"/>
    </source>
</evidence>
<sequence>MKKEKHPKNANENTKEMNAEEINKGAENPEVSGTSDVKGDETVNTEIEELKANLEEKAKQCEDFKNMVQRTAAEFDNYKKRTIKEKEALSLDIAIDTVNTFLPVVDNLERALKAAEDMENNPLKEGVEMVMRQLKDCLDKLGVEAIEAVNNSFDPELHNAVMHVTDDEVGENIVVEEFQKGYTMKGKVIRHSMVKVVN</sequence>
<organism evidence="14 15">
    <name type="scientific">Ruminiclostridium papyrosolvens C7</name>
    <dbReference type="NCBI Taxonomy" id="1330534"/>
    <lineage>
        <taxon>Bacteria</taxon>
        <taxon>Bacillati</taxon>
        <taxon>Bacillota</taxon>
        <taxon>Clostridia</taxon>
        <taxon>Eubacteriales</taxon>
        <taxon>Oscillospiraceae</taxon>
        <taxon>Ruminiclostridium</taxon>
    </lineage>
</organism>
<dbReference type="NCBIfam" id="NF010738">
    <property type="entry name" value="PRK14140.1"/>
    <property type="match status" value="1"/>
</dbReference>
<comment type="subcellular location">
    <subcellularLocation>
        <location evidence="1 10">Cytoplasm</location>
    </subcellularLocation>
</comment>
<evidence type="ECO:0000256" key="13">
    <source>
        <dbReference type="SAM" id="MobiDB-lite"/>
    </source>
</evidence>
<keyword evidence="6 10" id="KW-0143">Chaperone</keyword>
<dbReference type="SUPFAM" id="SSF58014">
    <property type="entry name" value="Coiled-coil domain of nucleotide exchange factor GrpE"/>
    <property type="match status" value="1"/>
</dbReference>
<evidence type="ECO:0000256" key="8">
    <source>
        <dbReference type="ARBA" id="ARBA00072274"/>
    </source>
</evidence>
<dbReference type="GO" id="GO:0006457">
    <property type="term" value="P:protein folding"/>
    <property type="evidence" value="ECO:0007669"/>
    <property type="project" value="InterPro"/>
</dbReference>
<dbReference type="PANTHER" id="PTHR21237:SF23">
    <property type="entry name" value="GRPE PROTEIN HOMOLOG, MITOCHONDRIAL"/>
    <property type="match status" value="1"/>
</dbReference>
<evidence type="ECO:0000256" key="3">
    <source>
        <dbReference type="ARBA" id="ARBA00011738"/>
    </source>
</evidence>
<dbReference type="PROSITE" id="PS01071">
    <property type="entry name" value="GRPE"/>
    <property type="match status" value="1"/>
</dbReference>
<evidence type="ECO:0000256" key="4">
    <source>
        <dbReference type="ARBA" id="ARBA00022490"/>
    </source>
</evidence>
<evidence type="ECO:0000256" key="1">
    <source>
        <dbReference type="ARBA" id="ARBA00004496"/>
    </source>
</evidence>
<dbReference type="GO" id="GO:0042803">
    <property type="term" value="F:protein homodimerization activity"/>
    <property type="evidence" value="ECO:0007669"/>
    <property type="project" value="InterPro"/>
</dbReference>
<dbReference type="Pfam" id="PF01025">
    <property type="entry name" value="GrpE"/>
    <property type="match status" value="1"/>
</dbReference>
<evidence type="ECO:0000256" key="12">
    <source>
        <dbReference type="RuleBase" id="RU004478"/>
    </source>
</evidence>
<keyword evidence="4 10" id="KW-0963">Cytoplasm</keyword>
<dbReference type="OrthoDB" id="9812586at2"/>
<dbReference type="SUPFAM" id="SSF51064">
    <property type="entry name" value="Head domain of nucleotide exchange factor GrpE"/>
    <property type="match status" value="1"/>
</dbReference>
<dbReference type="STRING" id="1330534.L323_05245"/>
<dbReference type="GO" id="GO:0005737">
    <property type="term" value="C:cytoplasm"/>
    <property type="evidence" value="ECO:0007669"/>
    <property type="project" value="UniProtKB-SubCell"/>
</dbReference>
<reference evidence="14 15" key="1">
    <citation type="journal article" date="2013" name="Genome Announc.">
        <title>Draft Genome Sequence of the Cellulolytic Bacterium Clostridium papyrosolvens C7 (ATCC 700395).</title>
        <authorList>
            <person name="Zepeda V."/>
            <person name="Dassa B."/>
            <person name="Borovok I."/>
            <person name="Lamed R."/>
            <person name="Bayer E.A."/>
            <person name="Cate J.H."/>
        </authorList>
    </citation>
    <scope>NUCLEOTIDE SEQUENCE [LARGE SCALE GENOMIC DNA]</scope>
    <source>
        <strain evidence="14 15">C7</strain>
    </source>
</reference>